<organism evidence="2 3">
    <name type="scientific">Synaphobranchus kaupii</name>
    <name type="common">Kaup's arrowtooth eel</name>
    <dbReference type="NCBI Taxonomy" id="118154"/>
    <lineage>
        <taxon>Eukaryota</taxon>
        <taxon>Metazoa</taxon>
        <taxon>Chordata</taxon>
        <taxon>Craniata</taxon>
        <taxon>Vertebrata</taxon>
        <taxon>Euteleostomi</taxon>
        <taxon>Actinopterygii</taxon>
        <taxon>Neopterygii</taxon>
        <taxon>Teleostei</taxon>
        <taxon>Anguilliformes</taxon>
        <taxon>Synaphobranchidae</taxon>
        <taxon>Synaphobranchus</taxon>
    </lineage>
</organism>
<feature type="compositionally biased region" description="Basic and acidic residues" evidence="1">
    <location>
        <begin position="50"/>
        <end position="64"/>
    </location>
</feature>
<evidence type="ECO:0000256" key="1">
    <source>
        <dbReference type="SAM" id="MobiDB-lite"/>
    </source>
</evidence>
<dbReference type="EMBL" id="JAINUF010000017">
    <property type="protein sequence ID" value="KAJ8338880.1"/>
    <property type="molecule type" value="Genomic_DNA"/>
</dbReference>
<name>A0A9Q1IFP7_SYNKA</name>
<keyword evidence="3" id="KW-1185">Reference proteome</keyword>
<gene>
    <name evidence="2" type="ORF">SKAU_G00356660</name>
</gene>
<evidence type="ECO:0000313" key="2">
    <source>
        <dbReference type="EMBL" id="KAJ8338880.1"/>
    </source>
</evidence>
<reference evidence="2" key="1">
    <citation type="journal article" date="2023" name="Science">
        <title>Genome structures resolve the early diversification of teleost fishes.</title>
        <authorList>
            <person name="Parey E."/>
            <person name="Louis A."/>
            <person name="Montfort J."/>
            <person name="Bouchez O."/>
            <person name="Roques C."/>
            <person name="Iampietro C."/>
            <person name="Lluch J."/>
            <person name="Castinel A."/>
            <person name="Donnadieu C."/>
            <person name="Desvignes T."/>
            <person name="Floi Bucao C."/>
            <person name="Jouanno E."/>
            <person name="Wen M."/>
            <person name="Mejri S."/>
            <person name="Dirks R."/>
            <person name="Jansen H."/>
            <person name="Henkel C."/>
            <person name="Chen W.J."/>
            <person name="Zahm M."/>
            <person name="Cabau C."/>
            <person name="Klopp C."/>
            <person name="Thompson A.W."/>
            <person name="Robinson-Rechavi M."/>
            <person name="Braasch I."/>
            <person name="Lecointre G."/>
            <person name="Bobe J."/>
            <person name="Postlethwait J.H."/>
            <person name="Berthelot C."/>
            <person name="Roest Crollius H."/>
            <person name="Guiguen Y."/>
        </authorList>
    </citation>
    <scope>NUCLEOTIDE SEQUENCE</scope>
    <source>
        <strain evidence="2">WJC10195</strain>
    </source>
</reference>
<protein>
    <submittedName>
        <fullName evidence="2">Uncharacterized protein</fullName>
    </submittedName>
</protein>
<comment type="caution">
    <text evidence="2">The sequence shown here is derived from an EMBL/GenBank/DDBJ whole genome shotgun (WGS) entry which is preliminary data.</text>
</comment>
<feature type="region of interest" description="Disordered" evidence="1">
    <location>
        <begin position="32"/>
        <end position="64"/>
    </location>
</feature>
<dbReference type="AlphaFoldDB" id="A0A9Q1IFP7"/>
<dbReference type="Proteomes" id="UP001152622">
    <property type="component" value="Chromosome 17"/>
</dbReference>
<proteinExistence type="predicted"/>
<accession>A0A9Q1IFP7</accession>
<sequence length="87" mass="9515">MPSALRDGGWPAVITAPFGDFLFTAGSGWVTEQPQGRSVPSERQWALRSDAARDGREVRPKRQGDLKSDIILGGHLPLTQVSTRRSN</sequence>
<evidence type="ECO:0000313" key="3">
    <source>
        <dbReference type="Proteomes" id="UP001152622"/>
    </source>
</evidence>